<reference evidence="3" key="1">
    <citation type="journal article" date="2017" name="Med. Chem. Commun.">
        <title>Nonomuraea sp. ATCC 55076 harbours the largest actinomycete chromosome to date and the kistamicin biosynthetic gene cluster.</title>
        <authorList>
            <person name="Nazari B."/>
            <person name="Forneris C.C."/>
            <person name="Gibson M.I."/>
            <person name="Moon K."/>
            <person name="Schramma K.R."/>
            <person name="Seyedsayamdost M.R."/>
        </authorList>
    </citation>
    <scope>NUCLEOTIDE SEQUENCE [LARGE SCALE GENOMIC DNA]</scope>
    <source>
        <strain evidence="3">ATCC 55076</strain>
    </source>
</reference>
<sequence length="59" mass="6047">MGSALPAESAAGRPCGSSDFGRIPQLGHRVTGENELAVEAALPRLETAGIIALIWSTSL</sequence>
<gene>
    <name evidence="2" type="ORF">BKM31_19210</name>
</gene>
<dbReference type="Proteomes" id="UP000190797">
    <property type="component" value="Chromosome"/>
</dbReference>
<name>A0A1U9ZZC9_9ACTN</name>
<protein>
    <submittedName>
        <fullName evidence="2">Uncharacterized protein</fullName>
    </submittedName>
</protein>
<dbReference type="AlphaFoldDB" id="A0A1U9ZZC9"/>
<evidence type="ECO:0000313" key="2">
    <source>
        <dbReference type="EMBL" id="AQZ63308.1"/>
    </source>
</evidence>
<feature type="region of interest" description="Disordered" evidence="1">
    <location>
        <begin position="1"/>
        <end position="24"/>
    </location>
</feature>
<accession>A0A1U9ZZC9</accession>
<organism evidence="2 3">
    <name type="scientific">[Actinomadura] parvosata subsp. kistnae</name>
    <dbReference type="NCBI Taxonomy" id="1909395"/>
    <lineage>
        <taxon>Bacteria</taxon>
        <taxon>Bacillati</taxon>
        <taxon>Actinomycetota</taxon>
        <taxon>Actinomycetes</taxon>
        <taxon>Streptosporangiales</taxon>
        <taxon>Streptosporangiaceae</taxon>
        <taxon>Nonomuraea</taxon>
    </lineage>
</organism>
<dbReference type="EMBL" id="CP017717">
    <property type="protein sequence ID" value="AQZ63308.1"/>
    <property type="molecule type" value="Genomic_DNA"/>
</dbReference>
<keyword evidence="3" id="KW-1185">Reference proteome</keyword>
<evidence type="ECO:0000313" key="3">
    <source>
        <dbReference type="Proteomes" id="UP000190797"/>
    </source>
</evidence>
<evidence type="ECO:0000256" key="1">
    <source>
        <dbReference type="SAM" id="MobiDB-lite"/>
    </source>
</evidence>
<dbReference type="KEGG" id="noa:BKM31_19210"/>
<proteinExistence type="predicted"/>